<dbReference type="PANTHER" id="PTHR34820:SF4">
    <property type="entry name" value="INNER MEMBRANE PROTEIN YEBZ"/>
    <property type="match status" value="1"/>
</dbReference>
<feature type="transmembrane region" description="Helical" evidence="9">
    <location>
        <begin position="298"/>
        <end position="319"/>
    </location>
</feature>
<dbReference type="SUPFAM" id="SSF81296">
    <property type="entry name" value="E set domains"/>
    <property type="match status" value="1"/>
</dbReference>
<evidence type="ECO:0000256" key="3">
    <source>
        <dbReference type="ARBA" id="ARBA00022692"/>
    </source>
</evidence>
<evidence type="ECO:0000256" key="6">
    <source>
        <dbReference type="ARBA" id="ARBA00022989"/>
    </source>
</evidence>
<keyword evidence="4" id="KW-0479">Metal-binding</keyword>
<keyword evidence="5 10" id="KW-0732">Signal</keyword>
<feature type="transmembrane region" description="Helical" evidence="9">
    <location>
        <begin position="359"/>
        <end position="376"/>
    </location>
</feature>
<feature type="transmembrane region" description="Helical" evidence="9">
    <location>
        <begin position="145"/>
        <end position="163"/>
    </location>
</feature>
<comment type="caution">
    <text evidence="13">The sequence shown here is derived from an EMBL/GenBank/DDBJ whole genome shotgun (WGS) entry which is preliminary data.</text>
</comment>
<feature type="transmembrane region" description="Helical" evidence="9">
    <location>
        <begin position="266"/>
        <end position="291"/>
    </location>
</feature>
<dbReference type="GO" id="GO:0005886">
    <property type="term" value="C:plasma membrane"/>
    <property type="evidence" value="ECO:0007669"/>
    <property type="project" value="UniProtKB-SubCell"/>
</dbReference>
<dbReference type="EMBL" id="JAEKNR010000054">
    <property type="protein sequence ID" value="MBJ7597323.1"/>
    <property type="molecule type" value="Genomic_DNA"/>
</dbReference>
<feature type="transmembrane region" description="Helical" evidence="9">
    <location>
        <begin position="240"/>
        <end position="260"/>
    </location>
</feature>
<evidence type="ECO:0000256" key="8">
    <source>
        <dbReference type="ARBA" id="ARBA00023136"/>
    </source>
</evidence>
<evidence type="ECO:0000256" key="10">
    <source>
        <dbReference type="SAM" id="SignalP"/>
    </source>
</evidence>
<dbReference type="Gene3D" id="2.60.40.1220">
    <property type="match status" value="1"/>
</dbReference>
<sequence>MAAGVLALAAALFPAQQALAHALLVTADPAPGSLMAAAPATVVLHFSEPVTAAGAGLTVLAPSGRLAGRGGARTAGAELSTALAGGEQGTYLVRWAVVSQDTHPSRGQFTFSVGIRGPAPAGDDLGADVGAVSPAGLVLQALARWLHFCGLAMALGTVAFQVLVRPARDPRLDRLLLAGVAVLAAAEPVALAAQAVSLGVAPQDLVTTSFGRVLGLRLGGAFLLWTASGAVREAGRGRPLMLGLGAAIVFADGLAGHRIVGVADLAAFALGAVHEAAMAVWAGGLLAVMVVREGGRRFGRVALGCFLTLVASGALLALAHLRGPGDLVNTAYGVVLAIKVVAVAAAALIALLGARRIEALALSGVLVLAALLVSLPPPR</sequence>
<dbReference type="AlphaFoldDB" id="A0A934K805"/>
<name>A0A934K805_9BACT</name>
<evidence type="ECO:0000259" key="11">
    <source>
        <dbReference type="Pfam" id="PF04234"/>
    </source>
</evidence>
<accession>A0A934K805</accession>
<dbReference type="InterPro" id="IPR014756">
    <property type="entry name" value="Ig_E-set"/>
</dbReference>
<comment type="subcellular location">
    <subcellularLocation>
        <location evidence="1">Cell membrane</location>
        <topology evidence="1">Multi-pass membrane protein</topology>
    </subcellularLocation>
</comment>
<dbReference type="Proteomes" id="UP000612893">
    <property type="component" value="Unassembled WGS sequence"/>
</dbReference>
<dbReference type="InterPro" id="IPR014755">
    <property type="entry name" value="Cu-Rt/internalin_Ig-like"/>
</dbReference>
<evidence type="ECO:0000259" key="12">
    <source>
        <dbReference type="Pfam" id="PF05425"/>
    </source>
</evidence>
<feature type="transmembrane region" description="Helical" evidence="9">
    <location>
        <begin position="209"/>
        <end position="228"/>
    </location>
</feature>
<evidence type="ECO:0000256" key="9">
    <source>
        <dbReference type="SAM" id="Phobius"/>
    </source>
</evidence>
<evidence type="ECO:0000313" key="13">
    <source>
        <dbReference type="EMBL" id="MBJ7597323.1"/>
    </source>
</evidence>
<reference evidence="13" key="1">
    <citation type="submission" date="2020-10" db="EMBL/GenBank/DDBJ databases">
        <title>Ca. Dormibacterota MAGs.</title>
        <authorList>
            <person name="Montgomery K."/>
        </authorList>
    </citation>
    <scope>NUCLEOTIDE SEQUENCE [LARGE SCALE GENOMIC DNA]</scope>
    <source>
        <strain evidence="13">SC8812_S17_10</strain>
    </source>
</reference>
<dbReference type="PANTHER" id="PTHR34820">
    <property type="entry name" value="INNER MEMBRANE PROTEIN YEBZ"/>
    <property type="match status" value="1"/>
</dbReference>
<evidence type="ECO:0000256" key="4">
    <source>
        <dbReference type="ARBA" id="ARBA00022723"/>
    </source>
</evidence>
<gene>
    <name evidence="13" type="ORF">JF922_04450</name>
</gene>
<dbReference type="RefSeq" id="WP_338199457.1">
    <property type="nucleotide sequence ID" value="NZ_JAEKNR010000054.1"/>
</dbReference>
<feature type="signal peptide" evidence="10">
    <location>
        <begin position="1"/>
        <end position="20"/>
    </location>
</feature>
<evidence type="ECO:0000256" key="2">
    <source>
        <dbReference type="ARBA" id="ARBA00022475"/>
    </source>
</evidence>
<feature type="domain" description="CopC" evidence="11">
    <location>
        <begin position="21"/>
        <end position="113"/>
    </location>
</feature>
<dbReference type="Pfam" id="PF04234">
    <property type="entry name" value="CopC"/>
    <property type="match status" value="1"/>
</dbReference>
<keyword evidence="8 9" id="KW-0472">Membrane</keyword>
<keyword evidence="2" id="KW-1003">Cell membrane</keyword>
<feature type="transmembrane region" description="Helical" evidence="9">
    <location>
        <begin position="175"/>
        <end position="197"/>
    </location>
</feature>
<evidence type="ECO:0000256" key="1">
    <source>
        <dbReference type="ARBA" id="ARBA00004651"/>
    </source>
</evidence>
<feature type="chain" id="PRO_5044772102" evidence="10">
    <location>
        <begin position="21"/>
        <end position="379"/>
    </location>
</feature>
<keyword evidence="3 9" id="KW-0812">Transmembrane</keyword>
<dbReference type="InterPro" id="IPR032694">
    <property type="entry name" value="CopC/D"/>
</dbReference>
<dbReference type="InterPro" id="IPR008457">
    <property type="entry name" value="Cu-R_CopD_dom"/>
</dbReference>
<proteinExistence type="predicted"/>
<protein>
    <submittedName>
        <fullName evidence="13">Copper resistance protein CopC/CopD</fullName>
    </submittedName>
</protein>
<feature type="domain" description="Copper resistance protein D" evidence="12">
    <location>
        <begin position="296"/>
        <end position="356"/>
    </location>
</feature>
<dbReference type="Pfam" id="PF05425">
    <property type="entry name" value="CopD"/>
    <property type="match status" value="1"/>
</dbReference>
<evidence type="ECO:0000313" key="14">
    <source>
        <dbReference type="Proteomes" id="UP000612893"/>
    </source>
</evidence>
<keyword evidence="6 9" id="KW-1133">Transmembrane helix</keyword>
<evidence type="ECO:0000256" key="5">
    <source>
        <dbReference type="ARBA" id="ARBA00022729"/>
    </source>
</evidence>
<organism evidence="13 14">
    <name type="scientific">Candidatus Nephthysia bennettiae</name>
    <dbReference type="NCBI Taxonomy" id="3127016"/>
    <lineage>
        <taxon>Bacteria</taxon>
        <taxon>Bacillati</taxon>
        <taxon>Candidatus Dormiibacterota</taxon>
        <taxon>Candidatus Dormibacteria</taxon>
        <taxon>Candidatus Dormibacterales</taxon>
        <taxon>Candidatus Dormibacteraceae</taxon>
        <taxon>Candidatus Nephthysia</taxon>
    </lineage>
</organism>
<dbReference type="GO" id="GO:0046872">
    <property type="term" value="F:metal ion binding"/>
    <property type="evidence" value="ECO:0007669"/>
    <property type="project" value="UniProtKB-KW"/>
</dbReference>
<keyword evidence="14" id="KW-1185">Reference proteome</keyword>
<keyword evidence="7" id="KW-0186">Copper</keyword>
<dbReference type="InterPro" id="IPR007348">
    <property type="entry name" value="CopC_dom"/>
</dbReference>
<evidence type="ECO:0000256" key="7">
    <source>
        <dbReference type="ARBA" id="ARBA00023008"/>
    </source>
</evidence>
<feature type="transmembrane region" description="Helical" evidence="9">
    <location>
        <begin position="331"/>
        <end position="352"/>
    </location>
</feature>